<reference evidence="1 2" key="1">
    <citation type="submission" date="2021-03" db="EMBL/GenBank/DDBJ databases">
        <title>Genomic Encyclopedia of Type Strains, Phase IV (KMG-IV): sequencing the most valuable type-strain genomes for metagenomic binning, comparative biology and taxonomic classification.</title>
        <authorList>
            <person name="Goeker M."/>
        </authorList>
    </citation>
    <scope>NUCLEOTIDE SEQUENCE [LARGE SCALE GENOMIC DNA]</scope>
    <source>
        <strain evidence="1 2">DSM 26427</strain>
    </source>
</reference>
<dbReference type="Proteomes" id="UP000823786">
    <property type="component" value="Unassembled WGS sequence"/>
</dbReference>
<keyword evidence="2" id="KW-1185">Reference proteome</keyword>
<evidence type="ECO:0008006" key="3">
    <source>
        <dbReference type="Google" id="ProtNLM"/>
    </source>
</evidence>
<evidence type="ECO:0000313" key="2">
    <source>
        <dbReference type="Proteomes" id="UP000823786"/>
    </source>
</evidence>
<evidence type="ECO:0000313" key="1">
    <source>
        <dbReference type="EMBL" id="MBP1857306.1"/>
    </source>
</evidence>
<comment type="caution">
    <text evidence="1">The sequence shown here is derived from an EMBL/GenBank/DDBJ whole genome shotgun (WGS) entry which is preliminary data.</text>
</comment>
<accession>A0ABS4EH83</accession>
<dbReference type="EMBL" id="JAGGJV010000001">
    <property type="protein sequence ID" value="MBP1857306.1"/>
    <property type="molecule type" value="Genomic_DNA"/>
</dbReference>
<name>A0ABS4EH83_9HYPH</name>
<proteinExistence type="predicted"/>
<dbReference type="RefSeq" id="WP_209847957.1">
    <property type="nucleotide sequence ID" value="NZ_JAGGJV010000001.1"/>
</dbReference>
<sequence length="272" mass="31197">MDVDIENVSTTVEERSAGTIARILWASDGGPVRRIINGRQTKPTGTFPSIKAGMTMPWESRLERIAFQMADASSRIDMWLAQPHRLEMMVRGRGAPLLYFPDMMLKARTSLGIDLQRGMSFSEAAAKPVGRGAKEHLQTIILEIKEDVDPRDGDEAYQQKLVLAKEVYRRRGFKFFELRRKKHFTYEVVETVRRLNFDKWVAIDAYDEHLCQNEFKSDGPKQYWRLAKALGDGPFGRAKLHALHSRGFVSIDLNTGLKGNTNVWLLEREAWR</sequence>
<gene>
    <name evidence="1" type="ORF">J2Z75_000786</name>
</gene>
<organism evidence="1 2">
    <name type="scientific">Rhizobium herbae</name>
    <dbReference type="NCBI Taxonomy" id="508661"/>
    <lineage>
        <taxon>Bacteria</taxon>
        <taxon>Pseudomonadati</taxon>
        <taxon>Pseudomonadota</taxon>
        <taxon>Alphaproteobacteria</taxon>
        <taxon>Hyphomicrobiales</taxon>
        <taxon>Rhizobiaceae</taxon>
        <taxon>Rhizobium/Agrobacterium group</taxon>
        <taxon>Rhizobium</taxon>
    </lineage>
</organism>
<protein>
    <recommendedName>
        <fullName evidence="3">TnsA endonuclease N-terminal domain-containing protein</fullName>
    </recommendedName>
</protein>